<dbReference type="PANTHER" id="PTHR32027:SF9">
    <property type="entry name" value="BLL3847 PROTEIN"/>
    <property type="match status" value="1"/>
</dbReference>
<dbReference type="Proteomes" id="UP000002484">
    <property type="component" value="Chromosome"/>
</dbReference>
<evidence type="ECO:0000256" key="1">
    <source>
        <dbReference type="ARBA" id="ARBA00022723"/>
    </source>
</evidence>
<dbReference type="SUPFAM" id="SSF51556">
    <property type="entry name" value="Metallo-dependent hydrolases"/>
    <property type="match status" value="1"/>
</dbReference>
<dbReference type="FunFam" id="3.20.20.140:FF:000019">
    <property type="entry name" value="Cytosine deaminase"/>
    <property type="match status" value="1"/>
</dbReference>
<dbReference type="KEGG" id="fri:FraEuI1c_4625"/>
<dbReference type="Pfam" id="PF07969">
    <property type="entry name" value="Amidohydro_3"/>
    <property type="match status" value="1"/>
</dbReference>
<dbReference type="InterPro" id="IPR013108">
    <property type="entry name" value="Amidohydro_3"/>
</dbReference>
<name>E3IWZ4_PSEI1</name>
<dbReference type="InParanoid" id="E3IWZ4"/>
<organism evidence="4 5">
    <name type="scientific">Pseudofrankia inefficax (strain DSM 45817 / CECT 9037 / DDB 130130 / EuI1c)</name>
    <name type="common">Frankia inefficax</name>
    <dbReference type="NCBI Taxonomy" id="298654"/>
    <lineage>
        <taxon>Bacteria</taxon>
        <taxon>Bacillati</taxon>
        <taxon>Actinomycetota</taxon>
        <taxon>Actinomycetes</taxon>
        <taxon>Frankiales</taxon>
        <taxon>Frankiaceae</taxon>
        <taxon>Pseudofrankia</taxon>
    </lineage>
</organism>
<dbReference type="OrthoDB" id="3366604at2"/>
<sequence length="425" mass="43267">MSWLRSARRTMGETVDVELADGVIAQVVPASAAGAITAAGVGPGDVDLSGHVLMASFVEPHAHLDKALTASLVPNLTGDLLGAVAAMDTLRPMTTRADIIARAEAALRIHLAFGTTHIRTHVNVLTGVGLEGLEALIEVRERWRGVVDLQLAALVNDTSGPLLRAALRLGADVAGGCPHMEDDPDRAVAACLDAAGEAGVPIDLHTDETLDPAALSLVTMADLVSRTGFPHPVTASHCVSLSMQPVDRQEEIAEQVAAAGIAVVALPQTNLFLQGRGHPVATPRGLTAVAPLLRAGATVAAGGDNLRDPFHLVGRGDALEVAALMVIAGHLDPARALYTVTEAPRAALGLPAVDLSPGAPADLVAIPGADALDALGAAGVARTVWRDGRIVAHTVVHSELAVPPTVLGGPGPARSLASVSSGPKA</sequence>
<dbReference type="HOGENOM" id="CLU_031758_5_1_11"/>
<evidence type="ECO:0000313" key="4">
    <source>
        <dbReference type="EMBL" id="ADP82618.1"/>
    </source>
</evidence>
<feature type="domain" description="Amidohydrolase 3" evidence="3">
    <location>
        <begin position="86"/>
        <end position="392"/>
    </location>
</feature>
<evidence type="ECO:0000259" key="3">
    <source>
        <dbReference type="Pfam" id="PF07969"/>
    </source>
</evidence>
<dbReference type="Gene3D" id="3.20.20.140">
    <property type="entry name" value="Metal-dependent hydrolases"/>
    <property type="match status" value="1"/>
</dbReference>
<dbReference type="STRING" id="298654.FraEuI1c_4625"/>
<dbReference type="PANTHER" id="PTHR32027">
    <property type="entry name" value="CYTOSINE DEAMINASE"/>
    <property type="match status" value="1"/>
</dbReference>
<dbReference type="RefSeq" id="WP_013425736.1">
    <property type="nucleotide sequence ID" value="NC_014666.1"/>
</dbReference>
<dbReference type="InterPro" id="IPR052349">
    <property type="entry name" value="Metallo-hydrolase_Enzymes"/>
</dbReference>
<dbReference type="GO" id="GO:0019239">
    <property type="term" value="F:deaminase activity"/>
    <property type="evidence" value="ECO:0007669"/>
    <property type="project" value="UniProtKB-ARBA"/>
</dbReference>
<protein>
    <submittedName>
        <fullName evidence="4">Amidohydrolase 3</fullName>
    </submittedName>
</protein>
<dbReference type="GO" id="GO:0046872">
    <property type="term" value="F:metal ion binding"/>
    <property type="evidence" value="ECO:0007669"/>
    <property type="project" value="UniProtKB-KW"/>
</dbReference>
<proteinExistence type="predicted"/>
<dbReference type="eggNOG" id="COG0402">
    <property type="taxonomic scope" value="Bacteria"/>
</dbReference>
<reference evidence="4 5" key="1">
    <citation type="submission" date="2010-10" db="EMBL/GenBank/DDBJ databases">
        <title>Complete sequence of Frankia sp. EuI1c.</title>
        <authorList>
            <consortium name="US DOE Joint Genome Institute"/>
            <person name="Lucas S."/>
            <person name="Copeland A."/>
            <person name="Lapidus A."/>
            <person name="Cheng J.-F."/>
            <person name="Bruce D."/>
            <person name="Goodwin L."/>
            <person name="Pitluck S."/>
            <person name="Chertkov O."/>
            <person name="Detter J.C."/>
            <person name="Han C."/>
            <person name="Tapia R."/>
            <person name="Land M."/>
            <person name="Hauser L."/>
            <person name="Jeffries C."/>
            <person name="Kyrpides N."/>
            <person name="Ivanova N."/>
            <person name="Mikhailova N."/>
            <person name="Beauchemin N."/>
            <person name="Sen A."/>
            <person name="Sur S.A."/>
            <person name="Gtari M."/>
            <person name="Wall L."/>
            <person name="Tisa L."/>
            <person name="Woyke T."/>
        </authorList>
    </citation>
    <scope>NUCLEOTIDE SEQUENCE [LARGE SCALE GENOMIC DNA]</scope>
    <source>
        <strain evidence="5">DSM 45817 / CECT 9037 / EuI1c</strain>
    </source>
</reference>
<dbReference type="EMBL" id="CP002299">
    <property type="protein sequence ID" value="ADP82618.1"/>
    <property type="molecule type" value="Genomic_DNA"/>
</dbReference>
<gene>
    <name evidence="4" type="ordered locus">FraEuI1c_4625</name>
</gene>
<dbReference type="InterPro" id="IPR011059">
    <property type="entry name" value="Metal-dep_hydrolase_composite"/>
</dbReference>
<evidence type="ECO:0000256" key="2">
    <source>
        <dbReference type="ARBA" id="ARBA00022801"/>
    </source>
</evidence>
<keyword evidence="5" id="KW-1185">Reference proteome</keyword>
<evidence type="ECO:0000313" key="5">
    <source>
        <dbReference type="Proteomes" id="UP000002484"/>
    </source>
</evidence>
<dbReference type="GO" id="GO:0016814">
    <property type="term" value="F:hydrolase activity, acting on carbon-nitrogen (but not peptide) bonds, in cyclic amidines"/>
    <property type="evidence" value="ECO:0007669"/>
    <property type="project" value="UniProtKB-ARBA"/>
</dbReference>
<dbReference type="Gene3D" id="2.30.40.10">
    <property type="entry name" value="Urease, subunit C, domain 1"/>
    <property type="match status" value="1"/>
</dbReference>
<dbReference type="InterPro" id="IPR032466">
    <property type="entry name" value="Metal_Hydrolase"/>
</dbReference>
<keyword evidence="2 4" id="KW-0378">Hydrolase</keyword>
<dbReference type="AlphaFoldDB" id="E3IWZ4"/>
<keyword evidence="1" id="KW-0479">Metal-binding</keyword>
<accession>E3IWZ4</accession>